<evidence type="ECO:0000313" key="3">
    <source>
        <dbReference type="Proteomes" id="UP001141183"/>
    </source>
</evidence>
<name>A0A9X3XN84_9CLOT</name>
<reference evidence="2" key="1">
    <citation type="submission" date="2022-05" db="EMBL/GenBank/DDBJ databases">
        <title>Draft genome sequence of Clostridium tertium strain CP3 isolated from Peru.</title>
        <authorList>
            <person name="Hurtado R."/>
            <person name="Lima L."/>
            <person name="Sousa T."/>
            <person name="Jaiswal A.K."/>
            <person name="Tiwari S."/>
            <person name="Maturrano L."/>
            <person name="Brenig B."/>
            <person name="Azevedo V."/>
        </authorList>
    </citation>
    <scope>NUCLEOTIDE SEQUENCE</scope>
    <source>
        <strain evidence="2">CP3</strain>
    </source>
</reference>
<dbReference type="RefSeq" id="WP_008677092.1">
    <property type="nucleotide sequence ID" value="NZ_CABKOG010000003.1"/>
</dbReference>
<keyword evidence="3" id="KW-1185">Reference proteome</keyword>
<protein>
    <submittedName>
        <fullName evidence="2">Uncharacterized protein</fullName>
    </submittedName>
</protein>
<keyword evidence="1" id="KW-0472">Membrane</keyword>
<organism evidence="2 3">
    <name type="scientific">Clostridium tertium</name>
    <dbReference type="NCBI Taxonomy" id="1559"/>
    <lineage>
        <taxon>Bacteria</taxon>
        <taxon>Bacillati</taxon>
        <taxon>Bacillota</taxon>
        <taxon>Clostridia</taxon>
        <taxon>Eubacteriales</taxon>
        <taxon>Clostridiaceae</taxon>
        <taxon>Clostridium</taxon>
    </lineage>
</organism>
<dbReference type="EMBL" id="JAMRYU010000015">
    <property type="protein sequence ID" value="MDC4241376.1"/>
    <property type="molecule type" value="Genomic_DNA"/>
</dbReference>
<keyword evidence="1" id="KW-0812">Transmembrane</keyword>
<feature type="transmembrane region" description="Helical" evidence="1">
    <location>
        <begin position="101"/>
        <end position="118"/>
    </location>
</feature>
<dbReference type="AlphaFoldDB" id="A0A9X3XN84"/>
<gene>
    <name evidence="2" type="ORF">NE398_14560</name>
</gene>
<sequence>MYQYNWLFEARSIGEFFKRLGIFILIVIIFVLHFIGVSYLIESFIKAFNDNYLLITTKIFDNIVCLLIPAIILVMIYFKIKIKIRTRDIICKRKNKLCSRIFYSILISLILFFIYSLNKYTIFYENKIKKHNIIKSLEKEYSYSDIKEGDIGIKWRNRKYPSFYYKIHFNDGYKVNITNGVFGDNYDLKNLIKVNNVLLEKDIIRNVEKTYLDIYTIDFHEDRKNDMYELFNISN</sequence>
<evidence type="ECO:0000256" key="1">
    <source>
        <dbReference type="SAM" id="Phobius"/>
    </source>
</evidence>
<proteinExistence type="predicted"/>
<keyword evidence="1" id="KW-1133">Transmembrane helix</keyword>
<comment type="caution">
    <text evidence="2">The sequence shown here is derived from an EMBL/GenBank/DDBJ whole genome shotgun (WGS) entry which is preliminary data.</text>
</comment>
<accession>A0A9X3XN84</accession>
<dbReference type="Proteomes" id="UP001141183">
    <property type="component" value="Unassembled WGS sequence"/>
</dbReference>
<feature type="transmembrane region" description="Helical" evidence="1">
    <location>
        <begin position="20"/>
        <end position="39"/>
    </location>
</feature>
<evidence type="ECO:0000313" key="2">
    <source>
        <dbReference type="EMBL" id="MDC4241376.1"/>
    </source>
</evidence>
<feature type="transmembrane region" description="Helical" evidence="1">
    <location>
        <begin position="59"/>
        <end position="80"/>
    </location>
</feature>